<protein>
    <submittedName>
        <fullName evidence="2">Uncharacterized protein</fullName>
    </submittedName>
</protein>
<feature type="transmembrane region" description="Helical" evidence="1">
    <location>
        <begin position="191"/>
        <end position="208"/>
    </location>
</feature>
<name>A0A2M7Q9I9_9BACT</name>
<feature type="transmembrane region" description="Helical" evidence="1">
    <location>
        <begin position="23"/>
        <end position="44"/>
    </location>
</feature>
<feature type="transmembrane region" description="Helical" evidence="1">
    <location>
        <begin position="95"/>
        <end position="123"/>
    </location>
</feature>
<feature type="transmembrane region" description="Helical" evidence="1">
    <location>
        <begin position="237"/>
        <end position="259"/>
    </location>
</feature>
<feature type="transmembrane region" description="Helical" evidence="1">
    <location>
        <begin position="152"/>
        <end position="170"/>
    </location>
</feature>
<evidence type="ECO:0000313" key="2">
    <source>
        <dbReference type="EMBL" id="PIY62385.1"/>
    </source>
</evidence>
<reference evidence="3" key="1">
    <citation type="submission" date="2017-09" db="EMBL/GenBank/DDBJ databases">
        <title>Depth-based differentiation of microbial function through sediment-hosted aquifers and enrichment of novel symbionts in the deep terrestrial subsurface.</title>
        <authorList>
            <person name="Probst A.J."/>
            <person name="Ladd B."/>
            <person name="Jarett J.K."/>
            <person name="Geller-Mcgrath D.E."/>
            <person name="Sieber C.M.K."/>
            <person name="Emerson J.B."/>
            <person name="Anantharaman K."/>
            <person name="Thomas B.C."/>
            <person name="Malmstrom R."/>
            <person name="Stieglmeier M."/>
            <person name="Klingl A."/>
            <person name="Woyke T."/>
            <person name="Ryan C.M."/>
            <person name="Banfield J.F."/>
        </authorList>
    </citation>
    <scope>NUCLEOTIDE SEQUENCE [LARGE SCALE GENOMIC DNA]</scope>
</reference>
<evidence type="ECO:0000313" key="3">
    <source>
        <dbReference type="Proteomes" id="UP000230973"/>
    </source>
</evidence>
<evidence type="ECO:0000256" key="1">
    <source>
        <dbReference type="SAM" id="Phobius"/>
    </source>
</evidence>
<comment type="caution">
    <text evidence="2">The sequence shown here is derived from an EMBL/GenBank/DDBJ whole genome shotgun (WGS) entry which is preliminary data.</text>
</comment>
<organism evidence="2 3">
    <name type="scientific">Candidatus Uhrbacteria bacterium CG_4_10_14_0_8_um_filter_58_22</name>
    <dbReference type="NCBI Taxonomy" id="1975029"/>
    <lineage>
        <taxon>Bacteria</taxon>
        <taxon>Candidatus Uhriibacteriota</taxon>
    </lineage>
</organism>
<feature type="transmembrane region" description="Helical" evidence="1">
    <location>
        <begin position="65"/>
        <end position="83"/>
    </location>
</feature>
<accession>A0A2M7Q9I9</accession>
<keyword evidence="1" id="KW-1133">Transmembrane helix</keyword>
<gene>
    <name evidence="2" type="ORF">COY93_03150</name>
</gene>
<dbReference type="Proteomes" id="UP000230973">
    <property type="component" value="Unassembled WGS sequence"/>
</dbReference>
<feature type="transmembrane region" description="Helical" evidence="1">
    <location>
        <begin position="130"/>
        <end position="146"/>
    </location>
</feature>
<feature type="transmembrane region" description="Helical" evidence="1">
    <location>
        <begin position="271"/>
        <end position="289"/>
    </location>
</feature>
<dbReference type="EMBL" id="PFLC01000040">
    <property type="protein sequence ID" value="PIY62385.1"/>
    <property type="molecule type" value="Genomic_DNA"/>
</dbReference>
<keyword evidence="1" id="KW-0812">Transmembrane</keyword>
<dbReference type="AlphaFoldDB" id="A0A2M7Q9I9"/>
<proteinExistence type="predicted"/>
<keyword evidence="1" id="KW-0472">Membrane</keyword>
<sequence>MPEDSSIEKNFVVPVDNPTGDTVFWQSLACLLVMMLMASVEAAASKSGGPLVGTLVSFEPSNWKVLTTLAGVLVLVFLTLRSVRDTRLLDTVMSLATIFGLTFGVDALLGPTAGTIAFCLVVVVYYSDPWVVIYDLLLCLGLAGISSSVGPVFQPGALLLVLVLFAIYDVTAVHLSERSVLFGHRLPRRRAFFSFVLPFSWSGLRTGIGKVSGNVGGFGFRGIGDLLLPTMFVISVLWHHGLAAAGSVMLGAVLFSVLSHMSFPRSLSSQVLPPLALGSVIGYLTFFLVV</sequence>